<evidence type="ECO:0000256" key="1">
    <source>
        <dbReference type="ARBA" id="ARBA00004141"/>
    </source>
</evidence>
<reference evidence="8 9" key="1">
    <citation type="submission" date="2016-07" db="EMBL/GenBank/DDBJ databases">
        <title>Pervasive Adenine N6-methylation of Active Genes in Fungi.</title>
        <authorList>
            <consortium name="DOE Joint Genome Institute"/>
            <person name="Mondo S.J."/>
            <person name="Dannebaum R.O."/>
            <person name="Kuo R.C."/>
            <person name="Labutti K."/>
            <person name="Haridas S."/>
            <person name="Kuo A."/>
            <person name="Salamov A."/>
            <person name="Ahrendt S.R."/>
            <person name="Lipzen A."/>
            <person name="Sullivan W."/>
            <person name="Andreopoulos W.B."/>
            <person name="Clum A."/>
            <person name="Lindquist E."/>
            <person name="Daum C."/>
            <person name="Ramamoorthy G.K."/>
            <person name="Gryganskyi A."/>
            <person name="Culley D."/>
            <person name="Magnuson J.K."/>
            <person name="James T.Y."/>
            <person name="O'Malley M.A."/>
            <person name="Stajich J.E."/>
            <person name="Spatafora J.W."/>
            <person name="Visel A."/>
            <person name="Grigoriev I.V."/>
        </authorList>
    </citation>
    <scope>NUCLEOTIDE SEQUENCE [LARGE SCALE GENOMIC DNA]</scope>
    <source>
        <strain evidence="8 9">62-1032</strain>
    </source>
</reference>
<evidence type="ECO:0000256" key="3">
    <source>
        <dbReference type="ARBA" id="ARBA00022692"/>
    </source>
</evidence>
<dbReference type="GO" id="GO:1990961">
    <property type="term" value="P:xenobiotic detoxification by transmembrane export across the plasma membrane"/>
    <property type="evidence" value="ECO:0007669"/>
    <property type="project" value="InterPro"/>
</dbReference>
<evidence type="ECO:0000256" key="5">
    <source>
        <dbReference type="ARBA" id="ARBA00023136"/>
    </source>
</evidence>
<feature type="transmembrane region" description="Helical" evidence="7">
    <location>
        <begin position="70"/>
        <end position="94"/>
    </location>
</feature>
<sequence>MRRSVSATREQETTRLLPNRIRLEEDSYTFAGEAGFIAATCLPVSLSYALQNSLQTCSVLVAGRLGPDELSTAAFSYMLAMVTGWCVALGGTTAMDTLASSTFSGKSPKTDVGILLQRCFVALGILYIPAGVLWWFVAPVLRLLGQSDQLAVDSQLFLRVLSVGAPGYIAFESVKKFLQCQGIMHASTMVLLVTSPLNILLNYLLVHKTSLGVLGAPLATSATYWLSFLLLCAYSRFVRGSECWGGWDRRCLQRLPEFLKLAVPGILHVGTEWWAFEIVALAAGRLGALPLAAQSVIMTVDQVLNTLPFGIGVAASSRLGNLLGARKAGHARLSSNAAVVFATAIGVLVLAVLMGTRSRFGRIFSDDEDVVKLVADVLPYVAAFQIADGWAQSTGGVLRGMGKQHVGAAVNLIAYYLLALPTGIWLAFNTNLGLSGLWIGQCGALFLVGIGQFILTACFTDWQLEVRRSEARLETEEGDEEETRSRSRDVAVAPYQSC</sequence>
<dbReference type="OrthoDB" id="2126698at2759"/>
<keyword evidence="4 7" id="KW-1133">Transmembrane helix</keyword>
<keyword evidence="5 7" id="KW-0472">Membrane</keyword>
<dbReference type="NCBIfam" id="TIGR00797">
    <property type="entry name" value="matE"/>
    <property type="match status" value="1"/>
</dbReference>
<evidence type="ECO:0000256" key="7">
    <source>
        <dbReference type="SAM" id="Phobius"/>
    </source>
</evidence>
<feature type="transmembrane region" description="Helical" evidence="7">
    <location>
        <begin position="218"/>
        <end position="237"/>
    </location>
</feature>
<feature type="transmembrane region" description="Helical" evidence="7">
    <location>
        <begin position="30"/>
        <end position="50"/>
    </location>
</feature>
<feature type="region of interest" description="Disordered" evidence="6">
    <location>
        <begin position="470"/>
        <end position="498"/>
    </location>
</feature>
<dbReference type="PANTHER" id="PTHR11206">
    <property type="entry name" value="MULTIDRUG RESISTANCE PROTEIN"/>
    <property type="match status" value="1"/>
</dbReference>
<evidence type="ECO:0000256" key="4">
    <source>
        <dbReference type="ARBA" id="ARBA00022989"/>
    </source>
</evidence>
<evidence type="ECO:0000313" key="9">
    <source>
        <dbReference type="Proteomes" id="UP000193467"/>
    </source>
</evidence>
<protein>
    <submittedName>
        <fullName evidence="8">MOP flippase</fullName>
    </submittedName>
</protein>
<dbReference type="STRING" id="106004.A0A1Y2EUP4"/>
<proteinExistence type="inferred from homology"/>
<feature type="transmembrane region" description="Helical" evidence="7">
    <location>
        <begin position="337"/>
        <end position="355"/>
    </location>
</feature>
<dbReference type="InterPro" id="IPR045069">
    <property type="entry name" value="MATE_euk"/>
</dbReference>
<evidence type="ECO:0000313" key="8">
    <source>
        <dbReference type="EMBL" id="ORY75311.1"/>
    </source>
</evidence>
<feature type="transmembrane region" description="Helical" evidence="7">
    <location>
        <begin position="408"/>
        <end position="428"/>
    </location>
</feature>
<dbReference type="GO" id="GO:0016020">
    <property type="term" value="C:membrane"/>
    <property type="evidence" value="ECO:0007669"/>
    <property type="project" value="UniProtKB-SubCell"/>
</dbReference>
<accession>A0A1Y2EUP4</accession>
<keyword evidence="9" id="KW-1185">Reference proteome</keyword>
<comment type="similarity">
    <text evidence="2">Belongs to the multi antimicrobial extrusion (MATE) (TC 2.A.66.1) family.</text>
</comment>
<feature type="transmembrane region" description="Helical" evidence="7">
    <location>
        <begin position="434"/>
        <end position="459"/>
    </location>
</feature>
<organism evidence="8 9">
    <name type="scientific">Leucosporidium creatinivorum</name>
    <dbReference type="NCBI Taxonomy" id="106004"/>
    <lineage>
        <taxon>Eukaryota</taxon>
        <taxon>Fungi</taxon>
        <taxon>Dikarya</taxon>
        <taxon>Basidiomycota</taxon>
        <taxon>Pucciniomycotina</taxon>
        <taxon>Microbotryomycetes</taxon>
        <taxon>Leucosporidiales</taxon>
        <taxon>Leucosporidium</taxon>
    </lineage>
</organism>
<gene>
    <name evidence="8" type="ORF">BCR35DRAFT_306284</name>
</gene>
<name>A0A1Y2EUP4_9BASI</name>
<dbReference type="AlphaFoldDB" id="A0A1Y2EUP4"/>
<feature type="transmembrane region" description="Helical" evidence="7">
    <location>
        <begin position="186"/>
        <end position="206"/>
    </location>
</feature>
<dbReference type="Proteomes" id="UP000193467">
    <property type="component" value="Unassembled WGS sequence"/>
</dbReference>
<dbReference type="InterPro" id="IPR002528">
    <property type="entry name" value="MATE_fam"/>
</dbReference>
<evidence type="ECO:0000256" key="6">
    <source>
        <dbReference type="SAM" id="MobiDB-lite"/>
    </source>
</evidence>
<feature type="transmembrane region" description="Helical" evidence="7">
    <location>
        <begin position="115"/>
        <end position="136"/>
    </location>
</feature>
<dbReference type="CDD" id="cd13132">
    <property type="entry name" value="MATE_eukaryotic"/>
    <property type="match status" value="1"/>
</dbReference>
<dbReference type="FunCoup" id="A0A1Y2EUP4">
    <property type="interactions" value="24"/>
</dbReference>
<dbReference type="GO" id="GO:0015297">
    <property type="term" value="F:antiporter activity"/>
    <property type="evidence" value="ECO:0007669"/>
    <property type="project" value="InterPro"/>
</dbReference>
<dbReference type="GO" id="GO:0042910">
    <property type="term" value="F:xenobiotic transmembrane transporter activity"/>
    <property type="evidence" value="ECO:0007669"/>
    <property type="project" value="InterPro"/>
</dbReference>
<keyword evidence="3 7" id="KW-0812">Transmembrane</keyword>
<dbReference type="EMBL" id="MCGR01000038">
    <property type="protein sequence ID" value="ORY75311.1"/>
    <property type="molecule type" value="Genomic_DNA"/>
</dbReference>
<dbReference type="InParanoid" id="A0A1Y2EUP4"/>
<comment type="subcellular location">
    <subcellularLocation>
        <location evidence="1">Membrane</location>
        <topology evidence="1">Multi-pass membrane protein</topology>
    </subcellularLocation>
</comment>
<dbReference type="Pfam" id="PF01554">
    <property type="entry name" value="MatE"/>
    <property type="match status" value="2"/>
</dbReference>
<evidence type="ECO:0000256" key="2">
    <source>
        <dbReference type="ARBA" id="ARBA00010199"/>
    </source>
</evidence>
<comment type="caution">
    <text evidence="8">The sequence shown here is derived from an EMBL/GenBank/DDBJ whole genome shotgun (WGS) entry which is preliminary data.</text>
</comment>